<evidence type="ECO:0000313" key="4">
    <source>
        <dbReference type="Proteomes" id="UP000184383"/>
    </source>
</evidence>
<proteinExistence type="predicted"/>
<dbReference type="Gene3D" id="2.60.200.40">
    <property type="match status" value="1"/>
</dbReference>
<dbReference type="OrthoDB" id="3853857at2759"/>
<dbReference type="GO" id="GO:0001727">
    <property type="term" value="F:lipid kinase activity"/>
    <property type="evidence" value="ECO:0007669"/>
    <property type="project" value="TreeGrafter"/>
</dbReference>
<dbReference type="Gene3D" id="3.40.50.10330">
    <property type="entry name" value="Probable inorganic polyphosphate/atp-NAD kinase, domain 1"/>
    <property type="match status" value="1"/>
</dbReference>
<dbReference type="GO" id="GO:0016020">
    <property type="term" value="C:membrane"/>
    <property type="evidence" value="ECO:0007669"/>
    <property type="project" value="TreeGrafter"/>
</dbReference>
<dbReference type="Pfam" id="PF24321">
    <property type="entry name" value="DUF7493"/>
    <property type="match status" value="1"/>
</dbReference>
<dbReference type="Pfam" id="PF00781">
    <property type="entry name" value="DAGK_cat"/>
    <property type="match status" value="1"/>
</dbReference>
<reference evidence="4" key="1">
    <citation type="journal article" date="2017" name="Genome Biol.">
        <title>Comparative genomics reveals high biological diversity and specific adaptations in the industrially and medically important fungal genus Aspergillus.</title>
        <authorList>
            <person name="de Vries R.P."/>
            <person name="Riley R."/>
            <person name="Wiebenga A."/>
            <person name="Aguilar-Osorio G."/>
            <person name="Amillis S."/>
            <person name="Uchima C.A."/>
            <person name="Anderluh G."/>
            <person name="Asadollahi M."/>
            <person name="Askin M."/>
            <person name="Barry K."/>
            <person name="Battaglia E."/>
            <person name="Bayram O."/>
            <person name="Benocci T."/>
            <person name="Braus-Stromeyer S.A."/>
            <person name="Caldana C."/>
            <person name="Canovas D."/>
            <person name="Cerqueira G.C."/>
            <person name="Chen F."/>
            <person name="Chen W."/>
            <person name="Choi C."/>
            <person name="Clum A."/>
            <person name="Dos Santos R.A."/>
            <person name="Damasio A.R."/>
            <person name="Diallinas G."/>
            <person name="Emri T."/>
            <person name="Fekete E."/>
            <person name="Flipphi M."/>
            <person name="Freyberg S."/>
            <person name="Gallo A."/>
            <person name="Gournas C."/>
            <person name="Habgood R."/>
            <person name="Hainaut M."/>
            <person name="Harispe M.L."/>
            <person name="Henrissat B."/>
            <person name="Hilden K.S."/>
            <person name="Hope R."/>
            <person name="Hossain A."/>
            <person name="Karabika E."/>
            <person name="Karaffa L."/>
            <person name="Karanyi Z."/>
            <person name="Krasevec N."/>
            <person name="Kuo A."/>
            <person name="Kusch H."/>
            <person name="LaButti K."/>
            <person name="Lagendijk E.L."/>
            <person name="Lapidus A."/>
            <person name="Levasseur A."/>
            <person name="Lindquist E."/>
            <person name="Lipzen A."/>
            <person name="Logrieco A.F."/>
            <person name="MacCabe A."/>
            <person name="Maekelae M.R."/>
            <person name="Malavazi I."/>
            <person name="Melin P."/>
            <person name="Meyer V."/>
            <person name="Mielnichuk N."/>
            <person name="Miskei M."/>
            <person name="Molnar A.P."/>
            <person name="Mule G."/>
            <person name="Ngan C.Y."/>
            <person name="Orejas M."/>
            <person name="Orosz E."/>
            <person name="Ouedraogo J.P."/>
            <person name="Overkamp K.M."/>
            <person name="Park H.-S."/>
            <person name="Perrone G."/>
            <person name="Piumi F."/>
            <person name="Punt P.J."/>
            <person name="Ram A.F."/>
            <person name="Ramon A."/>
            <person name="Rauscher S."/>
            <person name="Record E."/>
            <person name="Riano-Pachon D.M."/>
            <person name="Robert V."/>
            <person name="Roehrig J."/>
            <person name="Ruller R."/>
            <person name="Salamov A."/>
            <person name="Salih N.S."/>
            <person name="Samson R.A."/>
            <person name="Sandor E."/>
            <person name="Sanguinetti M."/>
            <person name="Schuetze T."/>
            <person name="Sepcic K."/>
            <person name="Shelest E."/>
            <person name="Sherlock G."/>
            <person name="Sophianopoulou V."/>
            <person name="Squina F.M."/>
            <person name="Sun H."/>
            <person name="Susca A."/>
            <person name="Todd R.B."/>
            <person name="Tsang A."/>
            <person name="Unkles S.E."/>
            <person name="van de Wiele N."/>
            <person name="van Rossen-Uffink D."/>
            <person name="Oliveira J.V."/>
            <person name="Vesth T.C."/>
            <person name="Visser J."/>
            <person name="Yu J.-H."/>
            <person name="Zhou M."/>
            <person name="Andersen M.R."/>
            <person name="Archer D.B."/>
            <person name="Baker S.E."/>
            <person name="Benoit I."/>
            <person name="Brakhage A.A."/>
            <person name="Braus G.H."/>
            <person name="Fischer R."/>
            <person name="Frisvad J.C."/>
            <person name="Goldman G.H."/>
            <person name="Houbraken J."/>
            <person name="Oakley B."/>
            <person name="Pocsi I."/>
            <person name="Scazzocchio C."/>
            <person name="Seiboth B."/>
            <person name="vanKuyk P.A."/>
            <person name="Wortman J."/>
            <person name="Dyer P.S."/>
            <person name="Grigoriev I.V."/>
        </authorList>
    </citation>
    <scope>NUCLEOTIDE SEQUENCE [LARGE SCALE GENOMIC DNA]</scope>
    <source>
        <strain evidence="4">DTO 134E9</strain>
    </source>
</reference>
<feature type="domain" description="DAGKc" evidence="2">
    <location>
        <begin position="138"/>
        <end position="277"/>
    </location>
</feature>
<dbReference type="InterPro" id="IPR016064">
    <property type="entry name" value="NAD/diacylglycerol_kinase_sf"/>
</dbReference>
<dbReference type="SUPFAM" id="SSF111331">
    <property type="entry name" value="NAD kinase/diacylglycerol kinase-like"/>
    <property type="match status" value="1"/>
</dbReference>
<dbReference type="RefSeq" id="XP_040692640.1">
    <property type="nucleotide sequence ID" value="XM_040837207.1"/>
</dbReference>
<sequence>MTSNNEPSTPLTDAPEFQTSQSKLLQHDSALIVAQSVSLTLGSDSLLIVDERSMRKSDRRCCGLLGKSKETGVTHAIALYNVLDAELTPAGLTITYAKHSGSNDVSVTALQYPIDEGEKSTVEAWVASLLNLAYGNALRYKRLKVLVNPFGGKGAASHLYQTYAAPVFAAAHCQVDLQETTHSGHATEIAEKIDINAYDAIICCSGDGLPYEVFNGLGKKPNAGEALAKVAVAMVPCGSGNAMAWNLLGTESISIAALSIVKAVQAPLDLMSITQGNTRTLSFLSQSFGIVAESDLGTDNIRWMGAHRFTYGFLVRLFQRTVYPCDLAVKVVMDDKEMIKDHYATYANSDPRGRNPEGTAGQSTGLPELQYGTVLDELPKDWEVIPAETIGNFYAGNMAIMSKDTSFFPASLPNDGLMDIVTIDGTISRLTSIKMMTEIPEGRFFGMPDVGIRKALAYRLVPREKEGYISVDGETIPFEAFQVEIHKGLGTVLSKSGHLYETEGPK</sequence>
<evidence type="ECO:0000313" key="3">
    <source>
        <dbReference type="EMBL" id="OJJ38964.1"/>
    </source>
</evidence>
<dbReference type="InterPro" id="IPR050187">
    <property type="entry name" value="Lipid_Phosphate_FormReg"/>
</dbReference>
<dbReference type="InterPro" id="IPR017438">
    <property type="entry name" value="ATP-NAD_kinase_N"/>
</dbReference>
<evidence type="ECO:0000259" key="2">
    <source>
        <dbReference type="PROSITE" id="PS50146"/>
    </source>
</evidence>
<dbReference type="PANTHER" id="PTHR12358:SF31">
    <property type="entry name" value="ACYLGLYCEROL KINASE, MITOCHONDRIAL"/>
    <property type="match status" value="1"/>
</dbReference>
<dbReference type="PROSITE" id="PS50146">
    <property type="entry name" value="DAGK"/>
    <property type="match status" value="1"/>
</dbReference>
<dbReference type="SMART" id="SM00046">
    <property type="entry name" value="DAGKc"/>
    <property type="match status" value="1"/>
</dbReference>
<organism evidence="3 4">
    <name type="scientific">Aspergillus wentii DTO 134E9</name>
    <dbReference type="NCBI Taxonomy" id="1073089"/>
    <lineage>
        <taxon>Eukaryota</taxon>
        <taxon>Fungi</taxon>
        <taxon>Dikarya</taxon>
        <taxon>Ascomycota</taxon>
        <taxon>Pezizomycotina</taxon>
        <taxon>Eurotiomycetes</taxon>
        <taxon>Eurotiomycetidae</taxon>
        <taxon>Eurotiales</taxon>
        <taxon>Aspergillaceae</taxon>
        <taxon>Aspergillus</taxon>
        <taxon>Aspergillus subgen. Cremei</taxon>
    </lineage>
</organism>
<dbReference type="VEuPathDB" id="FungiDB:ASPWEDRAFT_49057"/>
<dbReference type="PANTHER" id="PTHR12358">
    <property type="entry name" value="SPHINGOSINE KINASE"/>
    <property type="match status" value="1"/>
</dbReference>
<dbReference type="Proteomes" id="UP000184383">
    <property type="component" value="Unassembled WGS sequence"/>
</dbReference>
<dbReference type="GO" id="GO:0005737">
    <property type="term" value="C:cytoplasm"/>
    <property type="evidence" value="ECO:0007669"/>
    <property type="project" value="TreeGrafter"/>
</dbReference>
<dbReference type="GeneID" id="63753055"/>
<evidence type="ECO:0000256" key="1">
    <source>
        <dbReference type="SAM" id="MobiDB-lite"/>
    </source>
</evidence>
<dbReference type="GO" id="GO:0046512">
    <property type="term" value="P:sphingosine biosynthetic process"/>
    <property type="evidence" value="ECO:0007669"/>
    <property type="project" value="TreeGrafter"/>
</dbReference>
<dbReference type="EMBL" id="KV878210">
    <property type="protein sequence ID" value="OJJ38964.1"/>
    <property type="molecule type" value="Genomic_DNA"/>
</dbReference>
<dbReference type="AlphaFoldDB" id="A0A1L9RVQ1"/>
<keyword evidence="4" id="KW-1185">Reference proteome</keyword>
<dbReference type="GO" id="GO:0016773">
    <property type="term" value="F:phosphotransferase activity, alcohol group as acceptor"/>
    <property type="evidence" value="ECO:0007669"/>
    <property type="project" value="UniProtKB-ARBA"/>
</dbReference>
<feature type="region of interest" description="Disordered" evidence="1">
    <location>
        <begin position="345"/>
        <end position="366"/>
    </location>
</feature>
<name>A0A1L9RVQ1_ASPWE</name>
<dbReference type="InterPro" id="IPR055916">
    <property type="entry name" value="DUF7493"/>
</dbReference>
<dbReference type="InterPro" id="IPR001206">
    <property type="entry name" value="Diacylglycerol_kinase_cat_dom"/>
</dbReference>
<protein>
    <recommendedName>
        <fullName evidence="2">DAGKc domain-containing protein</fullName>
    </recommendedName>
</protein>
<gene>
    <name evidence="3" type="ORF">ASPWEDRAFT_49057</name>
</gene>
<accession>A0A1L9RVQ1</accession>
<dbReference type="STRING" id="1073089.A0A1L9RVQ1"/>